<keyword evidence="3" id="KW-1185">Reference proteome</keyword>
<evidence type="ECO:0000256" key="1">
    <source>
        <dbReference type="ARBA" id="ARBA00007378"/>
    </source>
</evidence>
<dbReference type="InterPro" id="IPR003718">
    <property type="entry name" value="OsmC/Ohr_fam"/>
</dbReference>
<gene>
    <name evidence="2" type="ORF">MOO45_06000</name>
</gene>
<organism evidence="2 3">
    <name type="scientific">Bombilactobacillus folatiphilus</name>
    <dbReference type="NCBI Taxonomy" id="2923362"/>
    <lineage>
        <taxon>Bacteria</taxon>
        <taxon>Bacillati</taxon>
        <taxon>Bacillota</taxon>
        <taxon>Bacilli</taxon>
        <taxon>Lactobacillales</taxon>
        <taxon>Lactobacillaceae</taxon>
        <taxon>Bombilactobacillus</taxon>
    </lineage>
</organism>
<protein>
    <submittedName>
        <fullName evidence="2">OsmC family protein</fullName>
    </submittedName>
</protein>
<dbReference type="PANTHER" id="PTHR33797">
    <property type="entry name" value="ORGANIC HYDROPEROXIDE RESISTANCE PROTEIN-LIKE"/>
    <property type="match status" value="1"/>
</dbReference>
<dbReference type="PANTHER" id="PTHR33797:SF2">
    <property type="entry name" value="ORGANIC HYDROPEROXIDE RESISTANCE PROTEIN-LIKE"/>
    <property type="match status" value="1"/>
</dbReference>
<evidence type="ECO:0000313" key="2">
    <source>
        <dbReference type="EMBL" id="UQS81752.1"/>
    </source>
</evidence>
<dbReference type="InterPro" id="IPR036102">
    <property type="entry name" value="OsmC/Ohrsf"/>
</dbReference>
<dbReference type="Proteomes" id="UP000831495">
    <property type="component" value="Chromosome"/>
</dbReference>
<sequence>MDRTTFRKMYETDIYNQAGVQGYAYVPHGISVAVSDPRKMDVPGTNPEQLLGLALSTCLNATLQAIEAEQGLEHQASVHVHVTMGKSNTGLEFLVEALVRIPNVSSEQAQKMLQLAEKRCPVSKLLSGSANYSVLLVDEDSLS</sequence>
<dbReference type="InterPro" id="IPR015946">
    <property type="entry name" value="KH_dom-like_a/b"/>
</dbReference>
<evidence type="ECO:0000313" key="3">
    <source>
        <dbReference type="Proteomes" id="UP000831495"/>
    </source>
</evidence>
<comment type="similarity">
    <text evidence="1">Belongs to the OsmC/Ohr family.</text>
</comment>
<dbReference type="Gene3D" id="3.30.300.20">
    <property type="match status" value="1"/>
</dbReference>
<dbReference type="Pfam" id="PF02566">
    <property type="entry name" value="OsmC"/>
    <property type="match status" value="1"/>
</dbReference>
<proteinExistence type="inferred from homology"/>
<name>A0ABY4P7Y5_9LACO</name>
<dbReference type="RefSeq" id="WP_249514020.1">
    <property type="nucleotide sequence ID" value="NZ_CP093366.1"/>
</dbReference>
<dbReference type="InterPro" id="IPR019953">
    <property type="entry name" value="OHR"/>
</dbReference>
<accession>A0ABY4P7Y5</accession>
<dbReference type="EMBL" id="CP093366">
    <property type="protein sequence ID" value="UQS81752.1"/>
    <property type="molecule type" value="Genomic_DNA"/>
</dbReference>
<reference evidence="2" key="1">
    <citation type="journal article" date="2022" name="Int. J. Syst. Evol. Microbiol.">
        <title>Apilactobacillus apisilvae sp. nov., Nicolia spurrieriana gen. nov. sp. nov., Bombilactobacillus folatiphilus sp. nov. and Bombilactobacillus thymidiniphilus sp. nov., four new lactic acid bacterial isolates from stingless bees Tetragonula carbonaria and Austroplebeia australis.</title>
        <authorList>
            <person name="Oliphant S.A."/>
            <person name="Watson-Haigh N.S."/>
            <person name="Sumby K.M."/>
            <person name="Gardner J."/>
            <person name="Groom S."/>
            <person name="Jiranek V."/>
        </authorList>
    </citation>
    <scope>NUCLEOTIDE SEQUENCE</scope>
    <source>
        <strain evidence="2">SG4_D2</strain>
    </source>
</reference>
<dbReference type="SUPFAM" id="SSF82784">
    <property type="entry name" value="OsmC-like"/>
    <property type="match status" value="1"/>
</dbReference>